<feature type="region of interest" description="Disordered" evidence="1">
    <location>
        <begin position="1"/>
        <end position="33"/>
    </location>
</feature>
<gene>
    <name evidence="2" type="ORF">CCACVL1_11048</name>
</gene>
<feature type="compositionally biased region" description="Basic and acidic residues" evidence="1">
    <location>
        <begin position="24"/>
        <end position="33"/>
    </location>
</feature>
<organism evidence="2 3">
    <name type="scientific">Corchorus capsularis</name>
    <name type="common">Jute</name>
    <dbReference type="NCBI Taxonomy" id="210143"/>
    <lineage>
        <taxon>Eukaryota</taxon>
        <taxon>Viridiplantae</taxon>
        <taxon>Streptophyta</taxon>
        <taxon>Embryophyta</taxon>
        <taxon>Tracheophyta</taxon>
        <taxon>Spermatophyta</taxon>
        <taxon>Magnoliopsida</taxon>
        <taxon>eudicotyledons</taxon>
        <taxon>Gunneridae</taxon>
        <taxon>Pentapetalae</taxon>
        <taxon>rosids</taxon>
        <taxon>malvids</taxon>
        <taxon>Malvales</taxon>
        <taxon>Malvaceae</taxon>
        <taxon>Grewioideae</taxon>
        <taxon>Apeibeae</taxon>
        <taxon>Corchorus</taxon>
    </lineage>
</organism>
<evidence type="ECO:0000256" key="1">
    <source>
        <dbReference type="SAM" id="MobiDB-lite"/>
    </source>
</evidence>
<keyword evidence="3" id="KW-1185">Reference proteome</keyword>
<protein>
    <submittedName>
        <fullName evidence="2">Uncharacterized protein</fullName>
    </submittedName>
</protein>
<dbReference type="AlphaFoldDB" id="A0A1R3IN31"/>
<proteinExistence type="predicted"/>
<reference evidence="2 3" key="1">
    <citation type="submission" date="2013-09" db="EMBL/GenBank/DDBJ databases">
        <title>Corchorus capsularis genome sequencing.</title>
        <authorList>
            <person name="Alam M."/>
            <person name="Haque M.S."/>
            <person name="Islam M.S."/>
            <person name="Emdad E.M."/>
            <person name="Islam M.M."/>
            <person name="Ahmed B."/>
            <person name="Halim A."/>
            <person name="Hossen Q.M.M."/>
            <person name="Hossain M.Z."/>
            <person name="Ahmed R."/>
            <person name="Khan M.M."/>
            <person name="Islam R."/>
            <person name="Rashid M.M."/>
            <person name="Khan S.A."/>
            <person name="Rahman M.S."/>
            <person name="Alam M."/>
        </authorList>
    </citation>
    <scope>NUCLEOTIDE SEQUENCE [LARGE SCALE GENOMIC DNA]</scope>
    <source>
        <strain evidence="3">cv. CVL-1</strain>
        <tissue evidence="2">Whole seedling</tissue>
    </source>
</reference>
<name>A0A1R3IN31_COCAP</name>
<evidence type="ECO:0000313" key="2">
    <source>
        <dbReference type="EMBL" id="OMO83999.1"/>
    </source>
</evidence>
<evidence type="ECO:0000313" key="3">
    <source>
        <dbReference type="Proteomes" id="UP000188268"/>
    </source>
</evidence>
<comment type="caution">
    <text evidence="2">The sequence shown here is derived from an EMBL/GenBank/DDBJ whole genome shotgun (WGS) entry which is preliminary data.</text>
</comment>
<dbReference type="EMBL" id="AWWV01009787">
    <property type="protein sequence ID" value="OMO83999.1"/>
    <property type="molecule type" value="Genomic_DNA"/>
</dbReference>
<sequence>MKVEEETDVDTNFQKAKASEGSSEWEKQRKPHA</sequence>
<dbReference type="Proteomes" id="UP000188268">
    <property type="component" value="Unassembled WGS sequence"/>
</dbReference>
<dbReference type="Gramene" id="OMO83999">
    <property type="protein sequence ID" value="OMO83999"/>
    <property type="gene ID" value="CCACVL1_11048"/>
</dbReference>
<accession>A0A1R3IN31</accession>